<dbReference type="InterPro" id="IPR004364">
    <property type="entry name" value="Aa-tRNA-synt_II"/>
</dbReference>
<dbReference type="Gene3D" id="3.30.930.10">
    <property type="entry name" value="Bira Bifunctional Protein, Domain 2"/>
    <property type="match status" value="1"/>
</dbReference>
<evidence type="ECO:0000313" key="9">
    <source>
        <dbReference type="Proteomes" id="UP000789342"/>
    </source>
</evidence>
<comment type="caution">
    <text evidence="8">The sequence shown here is derived from an EMBL/GenBank/DDBJ whole genome shotgun (WGS) entry which is preliminary data.</text>
</comment>
<reference evidence="8" key="1">
    <citation type="submission" date="2021-06" db="EMBL/GenBank/DDBJ databases">
        <authorList>
            <person name="Kallberg Y."/>
            <person name="Tangrot J."/>
            <person name="Rosling A."/>
        </authorList>
    </citation>
    <scope>NUCLEOTIDE SEQUENCE</scope>
    <source>
        <strain evidence="8">CL551</strain>
    </source>
</reference>
<dbReference type="AlphaFoldDB" id="A0A9N9BDY1"/>
<sequence>MNKIQNAKSFARHKNFRFRNSNADHSTTCLRTFVFKPNLITYYYQVNRPVTSNPFKRLFSSSITSLDGNTPSSTKFKELIPKLDDLRKEELESLSRGYNFPKRTHHCGELTSSNVNERVILCGWAHKLRKLFSDLYFLPIHDSFGTTQLVYRPVTSKSTNKNDIERVLSKLSAESVICAEGIVQMRPDEMINKKMSTGEIEVEIDKLYCLNPAKKLPFLISDEKISNEEIRLKHRYIDLRRDSLQSNIRKRSLASWVIRDFLMSNGFIEVETPILFKSTPEGAREFIVPTRSEGLFYALTQSPQQYKQLLMAGGIDKYFQIAKCFRDEDLRTDRQPEFTQIDLEMSFTSVSEIMSLIERLMIEVWKKVVGIDIEDKTPFLRLSYRDVMNKFGSDKPDTRYDLKIENISLHLRHHLDYSDHIIECLVIKNGATSLTSSEIKSMKELANIHNHNPMLMVEANEPTVKPNFIRITPTNFSSWLSESTIFQQFVNSFGDYSSVQTNVFAQENVTKELRIDVGDLVILNKRKAEVSGSWTLLGRIRVACAQILQSKGILNIQPNQYNFLWVESFPLFTCEKNNDNISGDDHEKLVSTHHPFTSPVVEDLELILKDPQKVRGQHYDLILNGVEIGGGSIRIHSSALQNIIFNDILKMSDQQKRKFDHLINALEYGCPPHGGIALGFDRLMAIICNTTSIKDVIAFPKTSSGNDLLVASPSEITEEQLLEYKIKRA</sequence>
<dbReference type="PROSITE" id="PS50862">
    <property type="entry name" value="AA_TRNA_LIGASE_II"/>
    <property type="match status" value="1"/>
</dbReference>
<dbReference type="SUPFAM" id="SSF55681">
    <property type="entry name" value="Class II aaRS and biotin synthetases"/>
    <property type="match status" value="1"/>
</dbReference>
<dbReference type="PANTHER" id="PTHR22594:SF5">
    <property type="entry name" value="ASPARTATE--TRNA LIGASE, MITOCHONDRIAL"/>
    <property type="match status" value="1"/>
</dbReference>
<keyword evidence="2" id="KW-0436">Ligase</keyword>
<dbReference type="InterPro" id="IPR047090">
    <property type="entry name" value="AspRS_core"/>
</dbReference>
<evidence type="ECO:0000313" key="8">
    <source>
        <dbReference type="EMBL" id="CAG8561382.1"/>
    </source>
</evidence>
<dbReference type="InterPro" id="IPR012340">
    <property type="entry name" value="NA-bd_OB-fold"/>
</dbReference>
<dbReference type="InterPro" id="IPR006195">
    <property type="entry name" value="aa-tRNA-synth_II"/>
</dbReference>
<dbReference type="NCBIfam" id="NF001750">
    <property type="entry name" value="PRK00476.1"/>
    <property type="match status" value="1"/>
</dbReference>
<evidence type="ECO:0000256" key="5">
    <source>
        <dbReference type="ARBA" id="ARBA00022917"/>
    </source>
</evidence>
<dbReference type="Gene3D" id="3.30.1360.30">
    <property type="entry name" value="GAD-like domain"/>
    <property type="match status" value="1"/>
</dbReference>
<dbReference type="SUPFAM" id="SSF50249">
    <property type="entry name" value="Nucleic acid-binding proteins"/>
    <property type="match status" value="1"/>
</dbReference>
<evidence type="ECO:0000256" key="2">
    <source>
        <dbReference type="ARBA" id="ARBA00022598"/>
    </source>
</evidence>
<dbReference type="PANTHER" id="PTHR22594">
    <property type="entry name" value="ASPARTYL/LYSYL-TRNA SYNTHETASE"/>
    <property type="match status" value="1"/>
</dbReference>
<keyword evidence="3" id="KW-0547">Nucleotide-binding</keyword>
<dbReference type="GO" id="GO:0006422">
    <property type="term" value="P:aspartyl-tRNA aminoacylation"/>
    <property type="evidence" value="ECO:0007669"/>
    <property type="project" value="TreeGrafter"/>
</dbReference>
<dbReference type="OrthoDB" id="439710at2759"/>
<dbReference type="Pfam" id="PF00152">
    <property type="entry name" value="tRNA-synt_2"/>
    <property type="match status" value="1"/>
</dbReference>
<gene>
    <name evidence="8" type="ORF">AMORRO_LOCUS6035</name>
</gene>
<dbReference type="Proteomes" id="UP000789342">
    <property type="component" value="Unassembled WGS sequence"/>
</dbReference>
<accession>A0A9N9BDY1</accession>
<dbReference type="GO" id="GO:0005739">
    <property type="term" value="C:mitochondrion"/>
    <property type="evidence" value="ECO:0007669"/>
    <property type="project" value="TreeGrafter"/>
</dbReference>
<proteinExistence type="inferred from homology"/>
<dbReference type="PRINTS" id="PR01042">
    <property type="entry name" value="TRNASYNTHASP"/>
</dbReference>
<dbReference type="InterPro" id="IPR045864">
    <property type="entry name" value="aa-tRNA-synth_II/BPL/LPL"/>
</dbReference>
<dbReference type="InterPro" id="IPR002312">
    <property type="entry name" value="Asp/Asn-tRNA-synth_IIb"/>
</dbReference>
<name>A0A9N9BDY1_9GLOM</name>
<dbReference type="InterPro" id="IPR004524">
    <property type="entry name" value="Asp-tRNA-ligase_1"/>
</dbReference>
<dbReference type="InterPro" id="IPR004115">
    <property type="entry name" value="GAD-like_sf"/>
</dbReference>
<dbReference type="CDD" id="cd04317">
    <property type="entry name" value="EcAspRS_like_N"/>
    <property type="match status" value="1"/>
</dbReference>
<dbReference type="HAMAP" id="MF_00044">
    <property type="entry name" value="Asp_tRNA_synth_type1"/>
    <property type="match status" value="1"/>
</dbReference>
<dbReference type="GO" id="GO:0005524">
    <property type="term" value="F:ATP binding"/>
    <property type="evidence" value="ECO:0007669"/>
    <property type="project" value="UniProtKB-KW"/>
</dbReference>
<dbReference type="InterPro" id="IPR047089">
    <property type="entry name" value="Asp-tRNA-ligase_1_N"/>
</dbReference>
<evidence type="ECO:0000256" key="4">
    <source>
        <dbReference type="ARBA" id="ARBA00022840"/>
    </source>
</evidence>
<dbReference type="GO" id="GO:0004815">
    <property type="term" value="F:aspartate-tRNA ligase activity"/>
    <property type="evidence" value="ECO:0007669"/>
    <property type="project" value="TreeGrafter"/>
</dbReference>
<dbReference type="Gene3D" id="2.40.50.140">
    <property type="entry name" value="Nucleic acid-binding proteins"/>
    <property type="match status" value="1"/>
</dbReference>
<feature type="domain" description="Aminoacyl-transfer RNA synthetases class-II family profile" evidence="7">
    <location>
        <begin position="258"/>
        <end position="713"/>
    </location>
</feature>
<protein>
    <submittedName>
        <fullName evidence="8">759_t:CDS:1</fullName>
    </submittedName>
</protein>
<evidence type="ECO:0000256" key="3">
    <source>
        <dbReference type="ARBA" id="ARBA00022741"/>
    </source>
</evidence>
<evidence type="ECO:0000256" key="1">
    <source>
        <dbReference type="ARBA" id="ARBA00006303"/>
    </source>
</evidence>
<dbReference type="CDD" id="cd00777">
    <property type="entry name" value="AspRS_core"/>
    <property type="match status" value="1"/>
</dbReference>
<keyword evidence="6" id="KW-0030">Aminoacyl-tRNA synthetase</keyword>
<organism evidence="8 9">
    <name type="scientific">Acaulospora morrowiae</name>
    <dbReference type="NCBI Taxonomy" id="94023"/>
    <lineage>
        <taxon>Eukaryota</taxon>
        <taxon>Fungi</taxon>
        <taxon>Fungi incertae sedis</taxon>
        <taxon>Mucoromycota</taxon>
        <taxon>Glomeromycotina</taxon>
        <taxon>Glomeromycetes</taxon>
        <taxon>Diversisporales</taxon>
        <taxon>Acaulosporaceae</taxon>
        <taxon>Acaulospora</taxon>
    </lineage>
</organism>
<keyword evidence="5" id="KW-0648">Protein biosynthesis</keyword>
<evidence type="ECO:0000256" key="6">
    <source>
        <dbReference type="ARBA" id="ARBA00023146"/>
    </source>
</evidence>
<keyword evidence="4" id="KW-0067">ATP-binding</keyword>
<comment type="similarity">
    <text evidence="1">Belongs to the class-II aminoacyl-tRNA synthetase family. Type 1 subfamily.</text>
</comment>
<evidence type="ECO:0000259" key="7">
    <source>
        <dbReference type="PROSITE" id="PS50862"/>
    </source>
</evidence>
<dbReference type="EMBL" id="CAJVPV010003860">
    <property type="protein sequence ID" value="CAG8561382.1"/>
    <property type="molecule type" value="Genomic_DNA"/>
</dbReference>
<keyword evidence="9" id="KW-1185">Reference proteome</keyword>
<dbReference type="NCBIfam" id="TIGR00459">
    <property type="entry name" value="aspS_bact"/>
    <property type="match status" value="1"/>
</dbReference>